<dbReference type="Proteomes" id="UP000823405">
    <property type="component" value="Unassembled WGS sequence"/>
</dbReference>
<evidence type="ECO:0000313" key="1">
    <source>
        <dbReference type="EMBL" id="KAG0271548.1"/>
    </source>
</evidence>
<keyword evidence="2" id="KW-1185">Reference proteome</keyword>
<dbReference type="OrthoDB" id="2448987at2759"/>
<name>A0A9P6QK57_9FUNG</name>
<organism evidence="1 2">
    <name type="scientific">Linnemannia gamsii</name>
    <dbReference type="NCBI Taxonomy" id="64522"/>
    <lineage>
        <taxon>Eukaryota</taxon>
        <taxon>Fungi</taxon>
        <taxon>Fungi incertae sedis</taxon>
        <taxon>Mucoromycota</taxon>
        <taxon>Mortierellomycotina</taxon>
        <taxon>Mortierellomycetes</taxon>
        <taxon>Mortierellales</taxon>
        <taxon>Mortierellaceae</taxon>
        <taxon>Linnemannia</taxon>
    </lineage>
</organism>
<accession>A0A9P6QK57</accession>
<proteinExistence type="predicted"/>
<feature type="non-terminal residue" evidence="1">
    <location>
        <position position="1"/>
    </location>
</feature>
<feature type="non-terminal residue" evidence="1">
    <location>
        <position position="156"/>
    </location>
</feature>
<dbReference type="EMBL" id="JAAAIN010006191">
    <property type="protein sequence ID" value="KAG0271548.1"/>
    <property type="molecule type" value="Genomic_DNA"/>
</dbReference>
<reference evidence="1" key="1">
    <citation type="journal article" date="2020" name="Fungal Divers.">
        <title>Resolving the Mortierellaceae phylogeny through synthesis of multi-gene phylogenetics and phylogenomics.</title>
        <authorList>
            <person name="Vandepol N."/>
            <person name="Liber J."/>
            <person name="Desiro A."/>
            <person name="Na H."/>
            <person name="Kennedy M."/>
            <person name="Barry K."/>
            <person name="Grigoriev I.V."/>
            <person name="Miller A.N."/>
            <person name="O'Donnell K."/>
            <person name="Stajich J.E."/>
            <person name="Bonito G."/>
        </authorList>
    </citation>
    <scope>NUCLEOTIDE SEQUENCE</scope>
    <source>
        <strain evidence="1">NVP60</strain>
    </source>
</reference>
<comment type="caution">
    <text evidence="1">The sequence shown here is derived from an EMBL/GenBank/DDBJ whole genome shotgun (WGS) entry which is preliminary data.</text>
</comment>
<protein>
    <submittedName>
        <fullName evidence="1">Uncharacterized protein</fullName>
    </submittedName>
</protein>
<evidence type="ECO:0000313" key="2">
    <source>
        <dbReference type="Proteomes" id="UP000823405"/>
    </source>
</evidence>
<dbReference type="AlphaFoldDB" id="A0A9P6QK57"/>
<sequence length="156" mass="16582">RFTYEIKTYETIEEIEEVEEVIDEDVAIAIISRDQEVQSEGKVITEGTTSTIITKEEDIVVEQVHTAVIVDSKQDEEAVKEVVITKETGVVTQPAVPKGSSWFRRIATATVAGAGAVAAGAAGAASGAGNVASGALEKVDGVWKRTVQVLTTRKAH</sequence>
<gene>
    <name evidence="1" type="ORF">BGZ97_011217</name>
</gene>